<reference evidence="1" key="1">
    <citation type="submission" date="2019-05" db="EMBL/GenBank/DDBJ databases">
        <title>The de novo reference genome and transcriptome assemblies of the wild tomato species Solanum chilense.</title>
        <authorList>
            <person name="Stam R."/>
            <person name="Nosenko T."/>
            <person name="Hoerger A.C."/>
            <person name="Stephan W."/>
            <person name="Seidel M.A."/>
            <person name="Kuhn J.M.M."/>
            <person name="Haberer G."/>
            <person name="Tellier A."/>
        </authorList>
    </citation>
    <scope>NUCLEOTIDE SEQUENCE</scope>
    <source>
        <tissue evidence="1">Mature leaves</tissue>
    </source>
</reference>
<sequence length="113" mass="13478">MRQESCQKHVRTCIQSFAIIVGPSRFWRIEVLHDVMITCIIRHNMIIEDECDLNAPIQVVEDPTPTIEMVVDENLWFEQFLARQKKIKDKSTHFVLRNALIEHLWEQNNDFEN</sequence>
<dbReference type="EMBL" id="RXGB01004689">
    <property type="protein sequence ID" value="TMW89154.1"/>
    <property type="molecule type" value="Genomic_DNA"/>
</dbReference>
<dbReference type="AlphaFoldDB" id="A0A6N2B5J7"/>
<protein>
    <submittedName>
        <fullName evidence="1">Uncharacterized protein</fullName>
    </submittedName>
</protein>
<name>A0A6N2B5J7_SOLCI</name>
<evidence type="ECO:0000313" key="1">
    <source>
        <dbReference type="EMBL" id="TMW89154.1"/>
    </source>
</evidence>
<gene>
    <name evidence="1" type="ORF">EJD97_017591</name>
</gene>
<organism evidence="1">
    <name type="scientific">Solanum chilense</name>
    <name type="common">Tomato</name>
    <name type="synonym">Lycopersicon chilense</name>
    <dbReference type="NCBI Taxonomy" id="4083"/>
    <lineage>
        <taxon>Eukaryota</taxon>
        <taxon>Viridiplantae</taxon>
        <taxon>Streptophyta</taxon>
        <taxon>Embryophyta</taxon>
        <taxon>Tracheophyta</taxon>
        <taxon>Spermatophyta</taxon>
        <taxon>Magnoliopsida</taxon>
        <taxon>eudicotyledons</taxon>
        <taxon>Gunneridae</taxon>
        <taxon>Pentapetalae</taxon>
        <taxon>asterids</taxon>
        <taxon>lamiids</taxon>
        <taxon>Solanales</taxon>
        <taxon>Solanaceae</taxon>
        <taxon>Solanoideae</taxon>
        <taxon>Solaneae</taxon>
        <taxon>Solanum</taxon>
        <taxon>Solanum subgen. Lycopersicon</taxon>
    </lineage>
</organism>
<dbReference type="Pfam" id="PF04827">
    <property type="entry name" value="Plant_tran"/>
    <property type="match status" value="1"/>
</dbReference>
<comment type="caution">
    <text evidence="1">The sequence shown here is derived from an EMBL/GenBank/DDBJ whole genome shotgun (WGS) entry which is preliminary data.</text>
</comment>
<proteinExistence type="predicted"/>
<accession>A0A6N2B5J7</accession>
<dbReference type="InterPro" id="IPR006912">
    <property type="entry name" value="Harbinger_derived_prot"/>
</dbReference>